<dbReference type="PANTHER" id="PTHR13817:SF73">
    <property type="entry name" value="FIBRONECTIN TYPE-III DOMAIN-CONTAINING PROTEIN"/>
    <property type="match status" value="1"/>
</dbReference>
<dbReference type="InterPro" id="IPR036116">
    <property type="entry name" value="FN3_sf"/>
</dbReference>
<comment type="caution">
    <text evidence="3">The sequence shown here is derived from an EMBL/GenBank/DDBJ whole genome shotgun (WGS) entry which is preliminary data.</text>
</comment>
<dbReference type="AlphaFoldDB" id="A0A4R9JEQ1"/>
<organism evidence="3 4">
    <name type="scientific">Leptospira perdikensis</name>
    <dbReference type="NCBI Taxonomy" id="2484948"/>
    <lineage>
        <taxon>Bacteria</taxon>
        <taxon>Pseudomonadati</taxon>
        <taxon>Spirochaetota</taxon>
        <taxon>Spirochaetia</taxon>
        <taxon>Leptospirales</taxon>
        <taxon>Leptospiraceae</taxon>
        <taxon>Leptospira</taxon>
    </lineage>
</organism>
<accession>A0A4R9JEQ1</accession>
<dbReference type="Gene3D" id="2.60.40.10">
    <property type="entry name" value="Immunoglobulins"/>
    <property type="match status" value="4"/>
</dbReference>
<evidence type="ECO:0000256" key="1">
    <source>
        <dbReference type="ARBA" id="ARBA00022737"/>
    </source>
</evidence>
<name>A0A4R9JEQ1_9LEPT</name>
<dbReference type="EMBL" id="RQGA01000014">
    <property type="protein sequence ID" value="TGL37414.1"/>
    <property type="molecule type" value="Genomic_DNA"/>
</dbReference>
<evidence type="ECO:0000313" key="4">
    <source>
        <dbReference type="Proteomes" id="UP000298125"/>
    </source>
</evidence>
<dbReference type="Pfam" id="PF00041">
    <property type="entry name" value="fn3"/>
    <property type="match status" value="1"/>
</dbReference>
<keyword evidence="1" id="KW-0677">Repeat</keyword>
<gene>
    <name evidence="3" type="ORF">EHQ49_14355</name>
</gene>
<dbReference type="InterPro" id="IPR013783">
    <property type="entry name" value="Ig-like_fold"/>
</dbReference>
<evidence type="ECO:0000313" key="3">
    <source>
        <dbReference type="EMBL" id="TGL37414.1"/>
    </source>
</evidence>
<dbReference type="InterPro" id="IPR050964">
    <property type="entry name" value="Striated_Muscle_Regulatory"/>
</dbReference>
<dbReference type="PANTHER" id="PTHR13817">
    <property type="entry name" value="TITIN"/>
    <property type="match status" value="1"/>
</dbReference>
<feature type="domain" description="Fibronectin type-III" evidence="2">
    <location>
        <begin position="766"/>
        <end position="858"/>
    </location>
</feature>
<dbReference type="Gene3D" id="2.60.220.30">
    <property type="match status" value="1"/>
</dbReference>
<dbReference type="RefSeq" id="WP_135580348.1">
    <property type="nucleotide sequence ID" value="NZ_RQGA01000014.1"/>
</dbReference>
<dbReference type="SUPFAM" id="SSF63825">
    <property type="entry name" value="YWTD domain"/>
    <property type="match status" value="1"/>
</dbReference>
<proteinExistence type="predicted"/>
<protein>
    <recommendedName>
        <fullName evidence="2">Fibronectin type-III domain-containing protein</fullName>
    </recommendedName>
</protein>
<sequence length="1235" mass="132749">MKKGLILLLAWFQLNQCILGVVFDTKENAFEKQQLATFLGAAFSSGVPVGGGTAGSQGARIQSQDELFTILIPQGAMEESVDFQITRYNANQTPFQSGYIPTSYIYEVTPSYVFKKDITVTITLDANKTQSMNLRLLKSKGFHLTSAGSSDGGSVLAGWSGTNSSLDGERVVIQTKSFSSFGVGTPPNGNLPPVIYGAYYYLKPNTKSVPYQLRAEVVEPDNDAMTVNLLVGPAGGSLNYYPMVREGSTNWYQVNIPYEAMVQAGIQIQVVATDSYGQKTTRPTSSMFLFPTDSGNPSYISNYDPDKDGDGFNDVWELDNGYNPNNPNNPTMGTPYPPGTVATIDSLEVFPNQVYMQVNETIQFAARGTLGGVQKFVNTPFHVTGVGLGVNPVGNLSQFSFIATAPGIAGVFATYQNLQTAATVHIADTLAPANITDLEPTALSSSRIRLSWTAPGSDGSVGRAAAYEVRRSNTAILNNTQCDLATGISHQLIPKDAGTKEYFDIDGHQPQTTYHFCVRALDSAGNRNHWNAQAFATTYSVSDLVPPSEIVSATANVLSYQQVRLDWTSVGDNGNLGMASAYEIRRRSSLPIQTDDDCTAAVLVPSNISPVVSGSAMSFTVNGLSSGTIHYFCIRAFDSAGNRSQWSGVLQATTPFANQSPILSLTSSLSVTLGNVVNLDASSSIDPDSSFCGANLTNFQYNWKFLSVPPLSILQNSNITNKDKKSAQFTPDVLGDYVLEFSFKDDPGVCAAGPKTTVGNLIVTIRIDPPFLNLVSGGQTSAYMDWNRVIGASGYKVYYQTSPGVSKTSPSQSVSGELYALLSGLSQNATYYFRLVTIGSGGESALSTSEYKFKTNDVAPGLATGQHTNISAAQGDYSGGLGTFVYDPINEKIIIANFSGLPNSAKPNLYICNVDGTGCIYRDISLGVGRNMQGHRPRILLDSLNQKIIVLSPFAPNYSDKLGYFQCDLSGLNCVFRDISAATGRGNRSAVDASAVIDYANQKLLIVTLDDSTSQGKTSLFRCNLDGLNCTQSDISSGLGNNSGYEPEITLDPYNNKILVVVRLDNMQDSANRYKIRLIRCEVDGSGCQTSDISAGSSIVNSYRQIQIDRINKKLLMTGPEITAGSMTLFRSDLDGSNPESLNISGGVSGGGYYSTLTLDYPNQKLLAVGRGPNMRPYLTRCNLNATGCVATDISLTYGNNSGDYPYAIIEPTNGRLLVTTLNRATNQTLSLFRF</sequence>
<dbReference type="Proteomes" id="UP000298125">
    <property type="component" value="Unassembled WGS sequence"/>
</dbReference>
<dbReference type="CDD" id="cd00063">
    <property type="entry name" value="FN3"/>
    <property type="match status" value="3"/>
</dbReference>
<feature type="domain" description="Fibronectin type-III" evidence="2">
    <location>
        <begin position="546"/>
        <end position="657"/>
    </location>
</feature>
<reference evidence="3" key="1">
    <citation type="journal article" date="2019" name="PLoS Negl. Trop. Dis.">
        <title>Revisiting the worldwide diversity of Leptospira species in the environment.</title>
        <authorList>
            <person name="Vincent A.T."/>
            <person name="Schiettekatte O."/>
            <person name="Bourhy P."/>
            <person name="Veyrier F.J."/>
            <person name="Picardeau M."/>
        </authorList>
    </citation>
    <scope>NUCLEOTIDE SEQUENCE [LARGE SCALE GENOMIC DNA]</scope>
    <source>
        <strain evidence="3">201702692</strain>
    </source>
</reference>
<evidence type="ECO:0000259" key="2">
    <source>
        <dbReference type="PROSITE" id="PS50853"/>
    </source>
</evidence>
<dbReference type="InterPro" id="IPR003961">
    <property type="entry name" value="FN3_dom"/>
</dbReference>
<dbReference type="PROSITE" id="PS50853">
    <property type="entry name" value="FN3"/>
    <property type="match status" value="3"/>
</dbReference>
<keyword evidence="4" id="KW-1185">Reference proteome</keyword>
<dbReference type="SUPFAM" id="SSF49265">
    <property type="entry name" value="Fibronectin type III"/>
    <property type="match status" value="2"/>
</dbReference>
<dbReference type="OrthoDB" id="310143at2"/>
<dbReference type="SMART" id="SM00060">
    <property type="entry name" value="FN3"/>
    <property type="match status" value="3"/>
</dbReference>
<feature type="domain" description="Fibronectin type-III" evidence="2">
    <location>
        <begin position="431"/>
        <end position="541"/>
    </location>
</feature>